<accession>A0A398BPD4</accession>
<protein>
    <submittedName>
        <fullName evidence="8">Bifunctional metallophosphatase/5'-nucleotidase</fullName>
    </submittedName>
</protein>
<dbReference type="EMBL" id="QWVS01000002">
    <property type="protein sequence ID" value="RID89156.1"/>
    <property type="molecule type" value="Genomic_DNA"/>
</dbReference>
<dbReference type="AlphaFoldDB" id="A0A398BPD4"/>
<dbReference type="Pfam" id="PF02872">
    <property type="entry name" value="5_nucleotid_C"/>
    <property type="match status" value="1"/>
</dbReference>
<keyword evidence="9" id="KW-1185">Reference proteome</keyword>
<dbReference type="PANTHER" id="PTHR11575">
    <property type="entry name" value="5'-NUCLEOTIDASE-RELATED"/>
    <property type="match status" value="1"/>
</dbReference>
<dbReference type="GO" id="GO:0009166">
    <property type="term" value="P:nucleotide catabolic process"/>
    <property type="evidence" value="ECO:0007669"/>
    <property type="project" value="InterPro"/>
</dbReference>
<dbReference type="InterPro" id="IPR006179">
    <property type="entry name" value="5_nucleotidase/apyrase"/>
</dbReference>
<evidence type="ECO:0000256" key="1">
    <source>
        <dbReference type="ARBA" id="ARBA00006654"/>
    </source>
</evidence>
<keyword evidence="4 5" id="KW-0547">Nucleotide-binding</keyword>
<dbReference type="Gene3D" id="3.60.21.10">
    <property type="match status" value="1"/>
</dbReference>
<dbReference type="SUPFAM" id="SSF56300">
    <property type="entry name" value="Metallo-dependent phosphatases"/>
    <property type="match status" value="1"/>
</dbReference>
<dbReference type="RefSeq" id="WP_119115267.1">
    <property type="nucleotide sequence ID" value="NZ_QWVS01000002.1"/>
</dbReference>
<dbReference type="GO" id="GO:0016787">
    <property type="term" value="F:hydrolase activity"/>
    <property type="evidence" value="ECO:0007669"/>
    <property type="project" value="UniProtKB-KW"/>
</dbReference>
<evidence type="ECO:0000256" key="3">
    <source>
        <dbReference type="ARBA" id="ARBA00022729"/>
    </source>
</evidence>
<dbReference type="PANTHER" id="PTHR11575:SF6">
    <property type="entry name" value="2',3'-CYCLIC-NUCLEOTIDE 2'-PHOSPHODIESTERASE_3'-NUCLEOTIDASE"/>
    <property type="match status" value="1"/>
</dbReference>
<feature type="domain" description="Calcineurin-like phosphoesterase" evidence="6">
    <location>
        <begin position="7"/>
        <end position="239"/>
    </location>
</feature>
<keyword evidence="5" id="KW-0378">Hydrolase</keyword>
<organism evidence="8 9">
    <name type="scientific">Peribacillus asahii</name>
    <dbReference type="NCBI Taxonomy" id="228899"/>
    <lineage>
        <taxon>Bacteria</taxon>
        <taxon>Bacillati</taxon>
        <taxon>Bacillota</taxon>
        <taxon>Bacilli</taxon>
        <taxon>Bacillales</taxon>
        <taxon>Bacillaceae</taxon>
        <taxon>Peribacillus</taxon>
    </lineage>
</organism>
<dbReference type="InterPro" id="IPR004843">
    <property type="entry name" value="Calcineurin-like_PHP"/>
</dbReference>
<evidence type="ECO:0000256" key="2">
    <source>
        <dbReference type="ARBA" id="ARBA00022723"/>
    </source>
</evidence>
<keyword evidence="3" id="KW-0732">Signal</keyword>
<dbReference type="SUPFAM" id="SSF55816">
    <property type="entry name" value="5'-nucleotidase (syn. UDP-sugar hydrolase), C-terminal domain"/>
    <property type="match status" value="1"/>
</dbReference>
<evidence type="ECO:0000313" key="8">
    <source>
        <dbReference type="EMBL" id="RID89156.1"/>
    </source>
</evidence>
<dbReference type="InterPro" id="IPR041827">
    <property type="entry name" value="CpdB_N"/>
</dbReference>
<gene>
    <name evidence="8" type="ORF">D1953_00880</name>
</gene>
<dbReference type="CDD" id="cd07410">
    <property type="entry name" value="MPP_CpdB_N"/>
    <property type="match status" value="1"/>
</dbReference>
<evidence type="ECO:0000256" key="4">
    <source>
        <dbReference type="ARBA" id="ARBA00022741"/>
    </source>
</evidence>
<evidence type="ECO:0000256" key="5">
    <source>
        <dbReference type="RuleBase" id="RU362119"/>
    </source>
</evidence>
<comment type="similarity">
    <text evidence="1 5">Belongs to the 5'-nucleotidase family.</text>
</comment>
<dbReference type="InterPro" id="IPR029052">
    <property type="entry name" value="Metallo-depent_PP-like"/>
</dbReference>
<sequence length="522" mass="59268">MPNDFTIRLLVTSDIHGYIYPTTYRDHTETNFGLAKAATIIKEKRRQEKILLLDNGDLIQGSPLTYYHAKYKPNSENPIIKVANSLQYDLAVCGNHEFNYGLDYLTDAIQQSTFPWLSANIINSSTKEPAFGTPYTIKIIDEVKIAILGITTHFIPNWEEKKNIEGLQFNDALLTAKWWVSHIRQKEKPDVIIVSYHGGFERDLQTGEQTERLTGENQAYAMCQELGDIDILITGHQHRTLTGTTNGITFLQPGHYGRYIGEVCIKGTKQEGSISSIKCSANLIEIDESIKADQETLSFIDDFQKETQKWLDQSIGTVIGDMTIKDVLHARLQDNPYIEFINKVQMNASGAAISNTALFTNESLGFQTNITMRDIVSNYIYPNTLRVIRISGKDIKEALEQTAQYFTIENGNITVNPAFSYPKPQHYNYDMWEGIEYELKISNPIGQRVTHLNYQGAPLQLNQQYDVVMNSYRASGGGNFNMFKGKPVIKDIPIDMSELIADYIRERKIIKATCNNNWKVVL</sequence>
<dbReference type="InterPro" id="IPR036907">
    <property type="entry name" value="5'-Nucleotdase_C_sf"/>
</dbReference>
<comment type="caution">
    <text evidence="8">The sequence shown here is derived from an EMBL/GenBank/DDBJ whole genome shotgun (WGS) entry which is preliminary data.</text>
</comment>
<dbReference type="GO" id="GO:0030288">
    <property type="term" value="C:outer membrane-bounded periplasmic space"/>
    <property type="evidence" value="ECO:0007669"/>
    <property type="project" value="TreeGrafter"/>
</dbReference>
<dbReference type="Pfam" id="PF00149">
    <property type="entry name" value="Metallophos"/>
    <property type="match status" value="1"/>
</dbReference>
<evidence type="ECO:0000259" key="6">
    <source>
        <dbReference type="Pfam" id="PF00149"/>
    </source>
</evidence>
<dbReference type="PRINTS" id="PR01607">
    <property type="entry name" value="APYRASEFAMLY"/>
</dbReference>
<dbReference type="Gene3D" id="3.90.780.10">
    <property type="entry name" value="5'-Nucleotidase, C-terminal domain"/>
    <property type="match status" value="1"/>
</dbReference>
<name>A0A398BPD4_9BACI</name>
<feature type="domain" description="5'-Nucleotidase C-terminal" evidence="7">
    <location>
        <begin position="327"/>
        <end position="484"/>
    </location>
</feature>
<dbReference type="InterPro" id="IPR008334">
    <property type="entry name" value="5'-Nucleotdase_C"/>
</dbReference>
<keyword evidence="2" id="KW-0479">Metal-binding</keyword>
<evidence type="ECO:0000259" key="7">
    <source>
        <dbReference type="Pfam" id="PF02872"/>
    </source>
</evidence>
<reference evidence="8 9" key="1">
    <citation type="submission" date="2018-08" db="EMBL/GenBank/DDBJ databases">
        <title>Bacillus jemisoniae sp. nov., Bacillus chryseoplanitiae sp. nov., Bacillus resnikiae sp. nov., and Bacillus frankliniae sp. nov., isolated from Viking spacecraft and associated surfaces.</title>
        <authorList>
            <person name="Seuylemezian A."/>
            <person name="Vaishampayan P."/>
        </authorList>
    </citation>
    <scope>NUCLEOTIDE SEQUENCE [LARGE SCALE GENOMIC DNA]</scope>
    <source>
        <strain evidence="8 9">MA001</strain>
    </source>
</reference>
<proteinExistence type="inferred from homology"/>
<evidence type="ECO:0000313" key="9">
    <source>
        <dbReference type="Proteomes" id="UP000266016"/>
    </source>
</evidence>
<dbReference type="GO" id="GO:0000166">
    <property type="term" value="F:nucleotide binding"/>
    <property type="evidence" value="ECO:0007669"/>
    <property type="project" value="UniProtKB-KW"/>
</dbReference>
<dbReference type="GO" id="GO:0046872">
    <property type="term" value="F:metal ion binding"/>
    <property type="evidence" value="ECO:0007669"/>
    <property type="project" value="UniProtKB-KW"/>
</dbReference>
<dbReference type="Proteomes" id="UP000266016">
    <property type="component" value="Unassembled WGS sequence"/>
</dbReference>